<evidence type="ECO:0000313" key="9">
    <source>
        <dbReference type="Proteomes" id="UP001621512"/>
    </source>
</evidence>
<gene>
    <name evidence="8" type="ORF">OHU35_02245</name>
</gene>
<dbReference type="Proteomes" id="UP001621512">
    <property type="component" value="Chromosome"/>
</dbReference>
<keyword evidence="2" id="KW-0813">Transport</keyword>
<feature type="transmembrane region" description="Helical" evidence="7">
    <location>
        <begin position="149"/>
        <end position="170"/>
    </location>
</feature>
<feature type="transmembrane region" description="Helical" evidence="7">
    <location>
        <begin position="26"/>
        <end position="43"/>
    </location>
</feature>
<feature type="transmembrane region" description="Helical" evidence="7">
    <location>
        <begin position="380"/>
        <end position="400"/>
    </location>
</feature>
<dbReference type="EMBL" id="CP108341">
    <property type="protein sequence ID" value="WTW24927.1"/>
    <property type="molecule type" value="Genomic_DNA"/>
</dbReference>
<dbReference type="PANTHER" id="PTHR42925">
    <property type="entry name" value="MULTIDRUG AND TOXIN EFFLUX PROTEIN MATE FAMILY"/>
    <property type="match status" value="1"/>
</dbReference>
<keyword evidence="6 7" id="KW-0472">Membrane</keyword>
<feature type="transmembrane region" description="Helical" evidence="7">
    <location>
        <begin position="412"/>
        <end position="432"/>
    </location>
</feature>
<evidence type="ECO:0000256" key="2">
    <source>
        <dbReference type="ARBA" id="ARBA00022448"/>
    </source>
</evidence>
<feature type="transmembrane region" description="Helical" evidence="7">
    <location>
        <begin position="301"/>
        <end position="318"/>
    </location>
</feature>
<feature type="transmembrane region" description="Helical" evidence="7">
    <location>
        <begin position="72"/>
        <end position="95"/>
    </location>
</feature>
<reference evidence="8 9" key="1">
    <citation type="submission" date="2022-10" db="EMBL/GenBank/DDBJ databases">
        <title>The complete genomes of actinobacterial strains from the NBC collection.</title>
        <authorList>
            <person name="Joergensen T.S."/>
            <person name="Alvarez Arevalo M."/>
            <person name="Sterndorff E.B."/>
            <person name="Faurdal D."/>
            <person name="Vuksanovic O."/>
            <person name="Mourched A.-S."/>
            <person name="Charusanti P."/>
            <person name="Shaw S."/>
            <person name="Blin K."/>
            <person name="Weber T."/>
        </authorList>
    </citation>
    <scope>NUCLEOTIDE SEQUENCE [LARGE SCALE GENOMIC DNA]</scope>
    <source>
        <strain evidence="8 9">NBC_00017</strain>
    </source>
</reference>
<evidence type="ECO:0000256" key="4">
    <source>
        <dbReference type="ARBA" id="ARBA00022692"/>
    </source>
</evidence>
<dbReference type="InterPro" id="IPR048279">
    <property type="entry name" value="MdtK-like"/>
</dbReference>
<keyword evidence="5 7" id="KW-1133">Transmembrane helix</keyword>
<dbReference type="NCBIfam" id="TIGR00797">
    <property type="entry name" value="matE"/>
    <property type="match status" value="1"/>
</dbReference>
<sequence>MTVTQTVDGAGEAVHSSFRLALDRRFIALVCATAVPVTLQSLMSSSRTIVDALFVSHLGTDEIAAIGYSTRVIFIVLMAMLGTANGGAVIVAQFWGSGSARKARQATTLTVVIAGAIAVVVCTACFVWATEIMAVGTENSRVISLGTEYIRTVIPMIIPFAVISVLAASLRSLGQAKTAMNLALIGLFLHVALAYGLVFGNWGMPELRLAGAAWATVISTYAEFLLFIVYLYGRRHPMAFRIRDLREGVGNGILQKIWRVGLPVSLGSMSWAIGIFCYSAIVGRAGTQELAVLSMINPIEDTAVCFANGVATAAAVLIGNRIGEGADEERTWCMSKALLIWSTAVAAVCSLLLLLTSFWVGKIYGEIDGETIGVARDTAAVLAFVFIFRMTCMTLQNGLLRAGGDTVYILRADLGCQWLIAIPLTFMAALVWDLPFPLVFVAINSEEIVKAVISGYRVYRRKWVKRLVETATS</sequence>
<feature type="transmembrane region" description="Helical" evidence="7">
    <location>
        <begin position="182"/>
        <end position="200"/>
    </location>
</feature>
<dbReference type="InterPro" id="IPR047135">
    <property type="entry name" value="YsiQ"/>
</dbReference>
<comment type="subcellular location">
    <subcellularLocation>
        <location evidence="1">Cell membrane</location>
        <topology evidence="1">Multi-pass membrane protein</topology>
    </subcellularLocation>
</comment>
<feature type="transmembrane region" description="Helical" evidence="7">
    <location>
        <begin position="260"/>
        <end position="281"/>
    </location>
</feature>
<dbReference type="InterPro" id="IPR002528">
    <property type="entry name" value="MATE_fam"/>
</dbReference>
<proteinExistence type="predicted"/>
<feature type="transmembrane region" description="Helical" evidence="7">
    <location>
        <begin position="338"/>
        <end position="360"/>
    </location>
</feature>
<keyword evidence="9" id="KW-1185">Reference proteome</keyword>
<name>A0ABZ1MBE2_STREF</name>
<dbReference type="RefSeq" id="WP_189725278.1">
    <property type="nucleotide sequence ID" value="NZ_BMUK01000007.1"/>
</dbReference>
<evidence type="ECO:0000256" key="6">
    <source>
        <dbReference type="ARBA" id="ARBA00023136"/>
    </source>
</evidence>
<dbReference type="PIRSF" id="PIRSF006603">
    <property type="entry name" value="DinF"/>
    <property type="match status" value="1"/>
</dbReference>
<accession>A0ABZ1MBE2</accession>
<evidence type="ECO:0000256" key="3">
    <source>
        <dbReference type="ARBA" id="ARBA00022475"/>
    </source>
</evidence>
<evidence type="ECO:0000256" key="5">
    <source>
        <dbReference type="ARBA" id="ARBA00022989"/>
    </source>
</evidence>
<feature type="transmembrane region" description="Helical" evidence="7">
    <location>
        <begin position="212"/>
        <end position="233"/>
    </location>
</feature>
<dbReference type="PANTHER" id="PTHR42925:SF2">
    <property type="entry name" value="NA+ DRIVEN MULTIDRUG EFFLUX PUMP"/>
    <property type="match status" value="1"/>
</dbReference>
<evidence type="ECO:0000256" key="1">
    <source>
        <dbReference type="ARBA" id="ARBA00004651"/>
    </source>
</evidence>
<feature type="transmembrane region" description="Helical" evidence="7">
    <location>
        <begin position="107"/>
        <end position="129"/>
    </location>
</feature>
<evidence type="ECO:0000256" key="7">
    <source>
        <dbReference type="SAM" id="Phobius"/>
    </source>
</evidence>
<protein>
    <submittedName>
        <fullName evidence="8">MATE family efflux transporter</fullName>
    </submittedName>
</protein>
<organism evidence="8 9">
    <name type="scientific">Streptomyces purpurascens</name>
    <dbReference type="NCBI Taxonomy" id="1924"/>
    <lineage>
        <taxon>Bacteria</taxon>
        <taxon>Bacillati</taxon>
        <taxon>Actinomycetota</taxon>
        <taxon>Actinomycetes</taxon>
        <taxon>Kitasatosporales</taxon>
        <taxon>Streptomycetaceae</taxon>
        <taxon>Streptomyces</taxon>
    </lineage>
</organism>
<evidence type="ECO:0000313" key="8">
    <source>
        <dbReference type="EMBL" id="WTW24927.1"/>
    </source>
</evidence>
<dbReference type="Pfam" id="PF01554">
    <property type="entry name" value="MatE"/>
    <property type="match status" value="2"/>
</dbReference>
<keyword evidence="4 7" id="KW-0812">Transmembrane</keyword>
<keyword evidence="3" id="KW-1003">Cell membrane</keyword>